<comment type="caution">
    <text evidence="1">The sequence shown here is derived from an EMBL/GenBank/DDBJ whole genome shotgun (WGS) entry which is preliminary data.</text>
</comment>
<dbReference type="PANTHER" id="PTHR48462:SF1">
    <property type="entry name" value="PROTEIN, PUTATIVE-RELATED"/>
    <property type="match status" value="1"/>
</dbReference>
<gene>
    <name evidence="1" type="ORF">Tci_267777</name>
</gene>
<sequence length="221" mass="25371">MLEILDRQDVLDLHRIIMERVPANDDLKTLVESSKVSINMFVEKRYPLTKEILQKMLSSRLEAETKSTLALDLIKFIKLQIEEKRARIYAKKEAHVNFLTDPSDGRSTLRLADVLVFGWVEGKHVCVNLTRVFPLMGLRSHGFTEGQATLKPTSCKVTKHEKACIENQHVFIPFEFETFSFLSPEAIELLSRVQQVMHDNVMTPRSTNVVFNLLALQFNKG</sequence>
<reference evidence="1" key="1">
    <citation type="journal article" date="2019" name="Sci. Rep.">
        <title>Draft genome of Tanacetum cinerariifolium, the natural source of mosquito coil.</title>
        <authorList>
            <person name="Yamashiro T."/>
            <person name="Shiraishi A."/>
            <person name="Satake H."/>
            <person name="Nakayama K."/>
        </authorList>
    </citation>
    <scope>NUCLEOTIDE SEQUENCE</scope>
</reference>
<dbReference type="AlphaFoldDB" id="A0A699H1D8"/>
<protein>
    <submittedName>
        <fullName evidence="1">Auxilin-like protein</fullName>
    </submittedName>
</protein>
<dbReference type="EMBL" id="BKCJ010082254">
    <property type="protein sequence ID" value="GEW95801.1"/>
    <property type="molecule type" value="Genomic_DNA"/>
</dbReference>
<accession>A0A699H1D8</accession>
<evidence type="ECO:0000313" key="1">
    <source>
        <dbReference type="EMBL" id="GEW95801.1"/>
    </source>
</evidence>
<organism evidence="1">
    <name type="scientific">Tanacetum cinerariifolium</name>
    <name type="common">Dalmatian daisy</name>
    <name type="synonym">Chrysanthemum cinerariifolium</name>
    <dbReference type="NCBI Taxonomy" id="118510"/>
    <lineage>
        <taxon>Eukaryota</taxon>
        <taxon>Viridiplantae</taxon>
        <taxon>Streptophyta</taxon>
        <taxon>Embryophyta</taxon>
        <taxon>Tracheophyta</taxon>
        <taxon>Spermatophyta</taxon>
        <taxon>Magnoliopsida</taxon>
        <taxon>eudicotyledons</taxon>
        <taxon>Gunneridae</taxon>
        <taxon>Pentapetalae</taxon>
        <taxon>asterids</taxon>
        <taxon>campanulids</taxon>
        <taxon>Asterales</taxon>
        <taxon>Asteraceae</taxon>
        <taxon>Asteroideae</taxon>
        <taxon>Anthemideae</taxon>
        <taxon>Anthemidinae</taxon>
        <taxon>Tanacetum</taxon>
    </lineage>
</organism>
<dbReference type="PANTHER" id="PTHR48462">
    <property type="entry name" value="PROTEIN, PUTATIVE-RELATED"/>
    <property type="match status" value="1"/>
</dbReference>
<name>A0A699H1D8_TANCI</name>
<proteinExistence type="predicted"/>